<gene>
    <name evidence="12" type="ORF">FHS60_001123</name>
</gene>
<organism evidence="12 13">
    <name type="scientific">Alloprevotella rava</name>
    <dbReference type="NCBI Taxonomy" id="671218"/>
    <lineage>
        <taxon>Bacteria</taxon>
        <taxon>Pseudomonadati</taxon>
        <taxon>Bacteroidota</taxon>
        <taxon>Bacteroidia</taxon>
        <taxon>Bacteroidales</taxon>
        <taxon>Prevotellaceae</taxon>
        <taxon>Alloprevotella</taxon>
    </lineage>
</organism>
<comment type="catalytic activity">
    <reaction evidence="1 9 10">
        <text>[protein]-peptidylproline (omega=180) = [protein]-peptidylproline (omega=0)</text>
        <dbReference type="Rhea" id="RHEA:16237"/>
        <dbReference type="Rhea" id="RHEA-COMP:10747"/>
        <dbReference type="Rhea" id="RHEA-COMP:10748"/>
        <dbReference type="ChEBI" id="CHEBI:83833"/>
        <dbReference type="ChEBI" id="CHEBI:83834"/>
        <dbReference type="EC" id="5.2.1.8"/>
    </reaction>
</comment>
<evidence type="ECO:0000256" key="10">
    <source>
        <dbReference type="RuleBase" id="RU003915"/>
    </source>
</evidence>
<evidence type="ECO:0000256" key="8">
    <source>
        <dbReference type="ARBA" id="ARBA00037071"/>
    </source>
</evidence>
<dbReference type="GO" id="GO:0003755">
    <property type="term" value="F:peptidyl-prolyl cis-trans isomerase activity"/>
    <property type="evidence" value="ECO:0007669"/>
    <property type="project" value="UniProtKB-UniRule"/>
</dbReference>
<evidence type="ECO:0000256" key="6">
    <source>
        <dbReference type="ARBA" id="ARBA00023186"/>
    </source>
</evidence>
<sequence length="185" mass="20344">MEKIENKYVTVSYELFTKDEEGKIELVEKAPVEHPFQFITGMGVTLEAFENNVANLSEGENFDFTIGMEDAYGPYVEEHVIELGKDIFTIDGHFDSNTIYPGNVVPLVNEDGNRFQGLVLEVSDTKVKLDLNDPLAGKELRFKGQVVTSRPATEAEMKEMLAMMSGEEGCGGSCEGCGGGCNCEH</sequence>
<dbReference type="SUPFAM" id="SSF54534">
    <property type="entry name" value="FKBP-like"/>
    <property type="match status" value="1"/>
</dbReference>
<accession>A0A7W5UIU4</accession>
<dbReference type="InterPro" id="IPR046357">
    <property type="entry name" value="PPIase_dom_sf"/>
</dbReference>
<name>A0A7W5UIU4_9BACT</name>
<feature type="domain" description="PPIase FKBP-type" evidence="11">
    <location>
        <begin position="6"/>
        <end position="74"/>
    </location>
</feature>
<dbReference type="AlphaFoldDB" id="A0A7W5UIU4"/>
<dbReference type="EMBL" id="JACICA010000004">
    <property type="protein sequence ID" value="MBB3702660.1"/>
    <property type="molecule type" value="Genomic_DNA"/>
</dbReference>
<dbReference type="InterPro" id="IPR048261">
    <property type="entry name" value="SlpA/SlyD-like_ins_sf"/>
</dbReference>
<dbReference type="PANTHER" id="PTHR47861">
    <property type="entry name" value="FKBP-TYPE PEPTIDYL-PROLYL CIS-TRANS ISOMERASE SLYD"/>
    <property type="match status" value="1"/>
</dbReference>
<dbReference type="PROSITE" id="PS50059">
    <property type="entry name" value="FKBP_PPIASE"/>
    <property type="match status" value="1"/>
</dbReference>
<evidence type="ECO:0000256" key="3">
    <source>
        <dbReference type="ARBA" id="ARBA00006577"/>
    </source>
</evidence>
<dbReference type="PANTHER" id="PTHR47861:SF3">
    <property type="entry name" value="FKBP-TYPE PEPTIDYL-PROLYL CIS-TRANS ISOMERASE SLYD"/>
    <property type="match status" value="1"/>
</dbReference>
<dbReference type="RefSeq" id="WP_009346834.1">
    <property type="nucleotide sequence ID" value="NZ_JACICA010000004.1"/>
</dbReference>
<dbReference type="GO" id="GO:0005737">
    <property type="term" value="C:cytoplasm"/>
    <property type="evidence" value="ECO:0007669"/>
    <property type="project" value="UniProtKB-SubCell"/>
</dbReference>
<dbReference type="Proteomes" id="UP000541425">
    <property type="component" value="Unassembled WGS sequence"/>
</dbReference>
<evidence type="ECO:0000313" key="12">
    <source>
        <dbReference type="EMBL" id="MBB3702660.1"/>
    </source>
</evidence>
<keyword evidence="7 9" id="KW-0413">Isomerase</keyword>
<proteinExistence type="inferred from homology"/>
<dbReference type="Pfam" id="PF00254">
    <property type="entry name" value="FKBP_C"/>
    <property type="match status" value="1"/>
</dbReference>
<dbReference type="Gene3D" id="3.10.50.40">
    <property type="match status" value="1"/>
</dbReference>
<evidence type="ECO:0000256" key="1">
    <source>
        <dbReference type="ARBA" id="ARBA00000971"/>
    </source>
</evidence>
<evidence type="ECO:0000313" key="13">
    <source>
        <dbReference type="Proteomes" id="UP000541425"/>
    </source>
</evidence>
<comment type="similarity">
    <text evidence="3 10">Belongs to the FKBP-type PPIase family.</text>
</comment>
<evidence type="ECO:0000256" key="7">
    <source>
        <dbReference type="ARBA" id="ARBA00023235"/>
    </source>
</evidence>
<keyword evidence="4" id="KW-0963">Cytoplasm</keyword>
<evidence type="ECO:0000259" key="11">
    <source>
        <dbReference type="PROSITE" id="PS50059"/>
    </source>
</evidence>
<evidence type="ECO:0000256" key="9">
    <source>
        <dbReference type="PROSITE-ProRule" id="PRU00277"/>
    </source>
</evidence>
<keyword evidence="5 9" id="KW-0697">Rotamase</keyword>
<comment type="function">
    <text evidence="8">Also involved in hydrogenase metallocenter assembly, probably by participating in the nickel insertion step. This function in hydrogenase biosynthesis requires chaperone activity and the presence of the metal-binding domain, but not PPIase activity.</text>
</comment>
<reference evidence="12 13" key="1">
    <citation type="submission" date="2020-08" db="EMBL/GenBank/DDBJ databases">
        <title>Genomic Encyclopedia of Type Strains, Phase IV (KMG-IV): sequencing the most valuable type-strain genomes for metagenomic binning, comparative biology and taxonomic classification.</title>
        <authorList>
            <person name="Goeker M."/>
        </authorList>
    </citation>
    <scope>NUCLEOTIDE SEQUENCE [LARGE SCALE GENOMIC DNA]</scope>
    <source>
        <strain evidence="12 13">DSM 22548</strain>
    </source>
</reference>
<evidence type="ECO:0000256" key="4">
    <source>
        <dbReference type="ARBA" id="ARBA00022490"/>
    </source>
</evidence>
<dbReference type="GO" id="GO:0042026">
    <property type="term" value="P:protein refolding"/>
    <property type="evidence" value="ECO:0007669"/>
    <property type="project" value="UniProtKB-ARBA"/>
</dbReference>
<evidence type="ECO:0000256" key="2">
    <source>
        <dbReference type="ARBA" id="ARBA00004496"/>
    </source>
</evidence>
<evidence type="ECO:0000256" key="5">
    <source>
        <dbReference type="ARBA" id="ARBA00023110"/>
    </source>
</evidence>
<dbReference type="InterPro" id="IPR001179">
    <property type="entry name" value="PPIase_FKBP_dom"/>
</dbReference>
<protein>
    <recommendedName>
        <fullName evidence="10">Peptidyl-prolyl cis-trans isomerase</fullName>
        <ecNumber evidence="10">5.2.1.8</ecNumber>
    </recommendedName>
</protein>
<dbReference type="Gene3D" id="2.40.10.330">
    <property type="match status" value="1"/>
</dbReference>
<comment type="caution">
    <text evidence="12">The sequence shown here is derived from an EMBL/GenBank/DDBJ whole genome shotgun (WGS) entry which is preliminary data.</text>
</comment>
<keyword evidence="6" id="KW-0143">Chaperone</keyword>
<dbReference type="EC" id="5.2.1.8" evidence="10"/>
<comment type="subcellular location">
    <subcellularLocation>
        <location evidence="2">Cytoplasm</location>
    </subcellularLocation>
</comment>